<keyword evidence="5" id="KW-0720">Serine protease</keyword>
<keyword evidence="2" id="KW-0964">Secreted</keyword>
<evidence type="ECO:0000256" key="7">
    <source>
        <dbReference type="ARBA" id="ARBA00024195"/>
    </source>
</evidence>
<name>A0AAW2FSP6_9HYME</name>
<keyword evidence="3" id="KW-0645">Protease</keyword>
<keyword evidence="11" id="KW-1185">Reference proteome</keyword>
<comment type="similarity">
    <text evidence="7">Belongs to the peptidase S1 family. CLIP subfamily.</text>
</comment>
<feature type="chain" id="PRO_5043856252" description="Peptidase S1 domain-containing protein" evidence="8">
    <location>
        <begin position="33"/>
        <end position="394"/>
    </location>
</feature>
<accession>A0AAW2FSP6</accession>
<evidence type="ECO:0000256" key="6">
    <source>
        <dbReference type="ARBA" id="ARBA00023157"/>
    </source>
</evidence>
<evidence type="ECO:0000256" key="8">
    <source>
        <dbReference type="SAM" id="SignalP"/>
    </source>
</evidence>
<keyword evidence="6" id="KW-1015">Disulfide bond</keyword>
<dbReference type="InterPro" id="IPR001314">
    <property type="entry name" value="Peptidase_S1A"/>
</dbReference>
<evidence type="ECO:0000313" key="10">
    <source>
        <dbReference type="EMBL" id="KAL0117196.1"/>
    </source>
</evidence>
<dbReference type="CDD" id="cd00190">
    <property type="entry name" value="Tryp_SPc"/>
    <property type="match status" value="1"/>
</dbReference>
<dbReference type="PRINTS" id="PR00722">
    <property type="entry name" value="CHYMOTRYPSIN"/>
</dbReference>
<dbReference type="SMART" id="SM00020">
    <property type="entry name" value="Tryp_SPc"/>
    <property type="match status" value="1"/>
</dbReference>
<protein>
    <recommendedName>
        <fullName evidence="9">Peptidase S1 domain-containing protein</fullName>
    </recommendedName>
</protein>
<dbReference type="InterPro" id="IPR043504">
    <property type="entry name" value="Peptidase_S1_PA_chymotrypsin"/>
</dbReference>
<dbReference type="GO" id="GO:0006508">
    <property type="term" value="P:proteolysis"/>
    <property type="evidence" value="ECO:0007669"/>
    <property type="project" value="UniProtKB-KW"/>
</dbReference>
<sequence length="394" mass="44383">MEFCCKFWRSIEFKVILFGLLLLLSMPNGTKSACDYYQNLVPGETYYVHNIEYPYIYKGENHCIYKMTSPYNVYINCTLEMGNNCYKERLSIGFGNGPFISYCGNYSFRVNGINPTILFDSEYNSRGGTYLCEIKTPNNNNCNCGWKKVTRIVGGQETGVNEFPMMSGMVDIKDQTIYCGATIISNQYVLTAAHCVYGKNSNTIGVIVGEHDTTTGRDTNATRLFPVIKIDIHPYYNNELYGYNDVAICKIYGLINYSAEVGPVCLPFQHQQDLFYNQVVIALGWGATEFGGARSFTLQKVNLNVQNTKTCQQYYEDANYENLCTYTPRKDTCQMDSGGPLLWQNPTTQRLVLVGIVSAGIGCASTEPSIAMRVGAYIDWIKYVTPGVQYCQIE</sequence>
<comment type="caution">
    <text evidence="10">The sequence shown here is derived from an EMBL/GenBank/DDBJ whole genome shotgun (WGS) entry which is preliminary data.</text>
</comment>
<evidence type="ECO:0000259" key="9">
    <source>
        <dbReference type="PROSITE" id="PS50240"/>
    </source>
</evidence>
<evidence type="ECO:0000256" key="1">
    <source>
        <dbReference type="ARBA" id="ARBA00004613"/>
    </source>
</evidence>
<evidence type="ECO:0000256" key="4">
    <source>
        <dbReference type="ARBA" id="ARBA00022801"/>
    </source>
</evidence>
<dbReference type="InterPro" id="IPR009003">
    <property type="entry name" value="Peptidase_S1_PA"/>
</dbReference>
<evidence type="ECO:0000313" key="11">
    <source>
        <dbReference type="Proteomes" id="UP001430953"/>
    </source>
</evidence>
<dbReference type="PROSITE" id="PS00134">
    <property type="entry name" value="TRYPSIN_HIS"/>
    <property type="match status" value="1"/>
</dbReference>
<feature type="domain" description="Peptidase S1" evidence="9">
    <location>
        <begin position="152"/>
        <end position="386"/>
    </location>
</feature>
<comment type="subcellular location">
    <subcellularLocation>
        <location evidence="1">Secreted</location>
    </subcellularLocation>
</comment>
<dbReference type="Pfam" id="PF00089">
    <property type="entry name" value="Trypsin"/>
    <property type="match status" value="1"/>
</dbReference>
<dbReference type="GO" id="GO:0004252">
    <property type="term" value="F:serine-type endopeptidase activity"/>
    <property type="evidence" value="ECO:0007669"/>
    <property type="project" value="InterPro"/>
</dbReference>
<dbReference type="PROSITE" id="PS50240">
    <property type="entry name" value="TRYPSIN_DOM"/>
    <property type="match status" value="1"/>
</dbReference>
<dbReference type="Gene3D" id="2.40.10.10">
    <property type="entry name" value="Trypsin-like serine proteases"/>
    <property type="match status" value="1"/>
</dbReference>
<dbReference type="GO" id="GO:0005576">
    <property type="term" value="C:extracellular region"/>
    <property type="evidence" value="ECO:0007669"/>
    <property type="project" value="UniProtKB-SubCell"/>
</dbReference>
<evidence type="ECO:0000256" key="2">
    <source>
        <dbReference type="ARBA" id="ARBA00022525"/>
    </source>
</evidence>
<feature type="signal peptide" evidence="8">
    <location>
        <begin position="1"/>
        <end position="32"/>
    </location>
</feature>
<keyword evidence="8" id="KW-0732">Signal</keyword>
<gene>
    <name evidence="10" type="ORF">PUN28_010202</name>
</gene>
<evidence type="ECO:0000256" key="3">
    <source>
        <dbReference type="ARBA" id="ARBA00022670"/>
    </source>
</evidence>
<dbReference type="SUPFAM" id="SSF50494">
    <property type="entry name" value="Trypsin-like serine proteases"/>
    <property type="match status" value="1"/>
</dbReference>
<dbReference type="Proteomes" id="UP001430953">
    <property type="component" value="Unassembled WGS sequence"/>
</dbReference>
<dbReference type="FunFam" id="2.40.10.10:FF:000015">
    <property type="entry name" value="Atrial natriuretic peptide-converting enzyme"/>
    <property type="match status" value="1"/>
</dbReference>
<proteinExistence type="inferred from homology"/>
<dbReference type="InterPro" id="IPR018114">
    <property type="entry name" value="TRYPSIN_HIS"/>
</dbReference>
<reference evidence="10 11" key="1">
    <citation type="submission" date="2023-03" db="EMBL/GenBank/DDBJ databases">
        <title>High recombination rates correlate with genetic variation in Cardiocondyla obscurior ants.</title>
        <authorList>
            <person name="Errbii M."/>
        </authorList>
    </citation>
    <scope>NUCLEOTIDE SEQUENCE [LARGE SCALE GENOMIC DNA]</scope>
    <source>
        <strain evidence="10">Alpha-2009</strain>
        <tissue evidence="10">Whole body</tissue>
    </source>
</reference>
<organism evidence="10 11">
    <name type="scientific">Cardiocondyla obscurior</name>
    <dbReference type="NCBI Taxonomy" id="286306"/>
    <lineage>
        <taxon>Eukaryota</taxon>
        <taxon>Metazoa</taxon>
        <taxon>Ecdysozoa</taxon>
        <taxon>Arthropoda</taxon>
        <taxon>Hexapoda</taxon>
        <taxon>Insecta</taxon>
        <taxon>Pterygota</taxon>
        <taxon>Neoptera</taxon>
        <taxon>Endopterygota</taxon>
        <taxon>Hymenoptera</taxon>
        <taxon>Apocrita</taxon>
        <taxon>Aculeata</taxon>
        <taxon>Formicoidea</taxon>
        <taxon>Formicidae</taxon>
        <taxon>Myrmicinae</taxon>
        <taxon>Cardiocondyla</taxon>
    </lineage>
</organism>
<keyword evidence="4" id="KW-0378">Hydrolase</keyword>
<dbReference type="InterPro" id="IPR001254">
    <property type="entry name" value="Trypsin_dom"/>
</dbReference>
<dbReference type="AlphaFoldDB" id="A0AAW2FSP6"/>
<dbReference type="PANTHER" id="PTHR24256">
    <property type="entry name" value="TRYPTASE-RELATED"/>
    <property type="match status" value="1"/>
</dbReference>
<dbReference type="EMBL" id="JADYXP020000009">
    <property type="protein sequence ID" value="KAL0117196.1"/>
    <property type="molecule type" value="Genomic_DNA"/>
</dbReference>
<evidence type="ECO:0000256" key="5">
    <source>
        <dbReference type="ARBA" id="ARBA00022825"/>
    </source>
</evidence>
<dbReference type="InterPro" id="IPR051487">
    <property type="entry name" value="Ser/Thr_Proteases_Immune/Dev"/>
</dbReference>